<dbReference type="RefSeq" id="WP_420812016.1">
    <property type="nucleotide sequence ID" value="NZ_FSQW01000002.1"/>
</dbReference>
<feature type="transmembrane region" description="Helical" evidence="8">
    <location>
        <begin position="129"/>
        <end position="150"/>
    </location>
</feature>
<feature type="transmembrane region" description="Helical" evidence="8">
    <location>
        <begin position="191"/>
        <end position="212"/>
    </location>
</feature>
<evidence type="ECO:0000256" key="3">
    <source>
        <dbReference type="ARBA" id="ARBA00022448"/>
    </source>
</evidence>
<dbReference type="InterPro" id="IPR001905">
    <property type="entry name" value="Ammonium_transpt"/>
</dbReference>
<dbReference type="AlphaFoldDB" id="A0A1N6F0F8"/>
<comment type="subcellular location">
    <subcellularLocation>
        <location evidence="8">Cell membrane</location>
        <topology evidence="8">Multi-pass membrane protein</topology>
    </subcellularLocation>
    <subcellularLocation>
        <location evidence="1">Membrane</location>
        <topology evidence="1">Multi-pass membrane protein</topology>
    </subcellularLocation>
</comment>
<feature type="transmembrane region" description="Helical" evidence="8">
    <location>
        <begin position="384"/>
        <end position="411"/>
    </location>
</feature>
<dbReference type="PANTHER" id="PTHR43029:SF21">
    <property type="entry name" value="AMMONIUM TRANSPORTER 1"/>
    <property type="match status" value="1"/>
</dbReference>
<protein>
    <recommendedName>
        <fullName evidence="8">Ammonium transporter</fullName>
    </recommendedName>
</protein>
<keyword evidence="4 8" id="KW-0812">Transmembrane</keyword>
<evidence type="ECO:0000256" key="4">
    <source>
        <dbReference type="ARBA" id="ARBA00022692"/>
    </source>
</evidence>
<evidence type="ECO:0000256" key="2">
    <source>
        <dbReference type="ARBA" id="ARBA00005887"/>
    </source>
</evidence>
<dbReference type="InterPro" id="IPR018047">
    <property type="entry name" value="Ammonium_transpt_CS"/>
</dbReference>
<evidence type="ECO:0000256" key="1">
    <source>
        <dbReference type="ARBA" id="ARBA00004141"/>
    </source>
</evidence>
<comment type="similarity">
    <text evidence="2 8">Belongs to the ammonia transporter channel (TC 1.A.11.2) family.</text>
</comment>
<organism evidence="11 12">
    <name type="scientific">Parasphingorhabdus marina DSM 22363</name>
    <dbReference type="NCBI Taxonomy" id="1123272"/>
    <lineage>
        <taxon>Bacteria</taxon>
        <taxon>Pseudomonadati</taxon>
        <taxon>Pseudomonadota</taxon>
        <taxon>Alphaproteobacteria</taxon>
        <taxon>Sphingomonadales</taxon>
        <taxon>Sphingomonadaceae</taxon>
        <taxon>Parasphingorhabdus</taxon>
    </lineage>
</organism>
<evidence type="ECO:0000256" key="9">
    <source>
        <dbReference type="SAM" id="SignalP"/>
    </source>
</evidence>
<feature type="transmembrane region" description="Helical" evidence="8">
    <location>
        <begin position="257"/>
        <end position="277"/>
    </location>
</feature>
<feature type="transmembrane region" description="Helical" evidence="8">
    <location>
        <begin position="73"/>
        <end position="96"/>
    </location>
</feature>
<feature type="signal peptide" evidence="9">
    <location>
        <begin position="1"/>
        <end position="23"/>
    </location>
</feature>
<evidence type="ECO:0000256" key="7">
    <source>
        <dbReference type="ARBA" id="ARBA00023177"/>
    </source>
</evidence>
<evidence type="ECO:0000256" key="5">
    <source>
        <dbReference type="ARBA" id="ARBA00022989"/>
    </source>
</evidence>
<dbReference type="SUPFAM" id="SSF111352">
    <property type="entry name" value="Ammonium transporter"/>
    <property type="match status" value="1"/>
</dbReference>
<name>A0A1N6F0F8_9SPHN</name>
<evidence type="ECO:0000313" key="12">
    <source>
        <dbReference type="Proteomes" id="UP000185192"/>
    </source>
</evidence>
<evidence type="ECO:0000313" key="11">
    <source>
        <dbReference type="EMBL" id="SIN88775.1"/>
    </source>
</evidence>
<dbReference type="STRING" id="1123272.SAMN02745824_2174"/>
<dbReference type="GO" id="GO:0008519">
    <property type="term" value="F:ammonium channel activity"/>
    <property type="evidence" value="ECO:0007669"/>
    <property type="project" value="InterPro"/>
</dbReference>
<dbReference type="GO" id="GO:0005886">
    <property type="term" value="C:plasma membrane"/>
    <property type="evidence" value="ECO:0007669"/>
    <property type="project" value="UniProtKB-SubCell"/>
</dbReference>
<keyword evidence="7 8" id="KW-0924">Ammonia transport</keyword>
<feature type="chain" id="PRO_5012929740" description="Ammonium transporter" evidence="9">
    <location>
        <begin position="24"/>
        <end position="437"/>
    </location>
</feature>
<accession>A0A1N6F0F8</accession>
<dbReference type="PANTHER" id="PTHR43029">
    <property type="entry name" value="AMMONIUM TRANSPORTER MEP2"/>
    <property type="match status" value="1"/>
</dbReference>
<evidence type="ECO:0000256" key="8">
    <source>
        <dbReference type="RuleBase" id="RU362002"/>
    </source>
</evidence>
<proteinExistence type="inferred from homology"/>
<dbReference type="Pfam" id="PF00909">
    <property type="entry name" value="Ammonium_transp"/>
    <property type="match status" value="1"/>
</dbReference>
<keyword evidence="12" id="KW-1185">Reference proteome</keyword>
<dbReference type="EMBL" id="FSQW01000002">
    <property type="protein sequence ID" value="SIN88775.1"/>
    <property type="molecule type" value="Genomic_DNA"/>
</dbReference>
<feature type="transmembrane region" description="Helical" evidence="8">
    <location>
        <begin position="344"/>
        <end position="364"/>
    </location>
</feature>
<evidence type="ECO:0000256" key="6">
    <source>
        <dbReference type="ARBA" id="ARBA00023136"/>
    </source>
</evidence>
<dbReference type="NCBIfam" id="TIGR00836">
    <property type="entry name" value="amt"/>
    <property type="match status" value="1"/>
</dbReference>
<keyword evidence="6 8" id="KW-0472">Membrane</keyword>
<dbReference type="Proteomes" id="UP000185192">
    <property type="component" value="Unassembled WGS sequence"/>
</dbReference>
<keyword evidence="5 8" id="KW-1133">Transmembrane helix</keyword>
<feature type="transmembrane region" description="Helical" evidence="8">
    <location>
        <begin position="224"/>
        <end position="245"/>
    </location>
</feature>
<feature type="transmembrane region" description="Helical" evidence="8">
    <location>
        <begin position="157"/>
        <end position="179"/>
    </location>
</feature>
<dbReference type="InterPro" id="IPR024041">
    <property type="entry name" value="NH4_transpt_AmtB-like_dom"/>
</dbReference>
<dbReference type="Gene3D" id="1.10.3430.10">
    <property type="entry name" value="Ammonium transporter AmtB like domains"/>
    <property type="match status" value="1"/>
</dbReference>
<evidence type="ECO:0000259" key="10">
    <source>
        <dbReference type="Pfam" id="PF00909"/>
    </source>
</evidence>
<reference evidence="12" key="1">
    <citation type="submission" date="2016-11" db="EMBL/GenBank/DDBJ databases">
        <authorList>
            <person name="Varghese N."/>
            <person name="Submissions S."/>
        </authorList>
    </citation>
    <scope>NUCLEOTIDE SEQUENCE [LARGE SCALE GENOMIC DNA]</scope>
    <source>
        <strain evidence="12">DSM 22363</strain>
    </source>
</reference>
<dbReference type="InterPro" id="IPR029020">
    <property type="entry name" value="Ammonium/urea_transptr"/>
</dbReference>
<keyword evidence="3 8" id="KW-0813">Transport</keyword>
<feature type="transmembrane region" description="Helical" evidence="8">
    <location>
        <begin position="289"/>
        <end position="309"/>
    </location>
</feature>
<feature type="transmembrane region" description="Helical" evidence="8">
    <location>
        <begin position="315"/>
        <end position="332"/>
    </location>
</feature>
<gene>
    <name evidence="11" type="ORF">SAMN02745824_2174</name>
</gene>
<feature type="domain" description="Ammonium transporter AmtB-like" evidence="10">
    <location>
        <begin position="40"/>
        <end position="433"/>
    </location>
</feature>
<dbReference type="PROSITE" id="PS01219">
    <property type="entry name" value="AMMONIUM_TRANSP"/>
    <property type="match status" value="1"/>
</dbReference>
<sequence>MKFTSKIFTALFATFAAAAPLMAQDVVDPAAAAGDTGDTAWILTATALVLLMTLPGLSLFYGGLVRSKNFLSVLIQCMAIAGICSVLWVIVGYTLAFGPVSNGILGGGLNWMLLELGNVREGLNIPESAFAMFQMTFAVITPALMVGAWVERARFGWVVAFSALWLLVVYAPVTHWVWGGGWLSGLGVLDFAGGIVVHTTAGVSALVVAIMLGKRIGWPKTLMLPHSPALTVAGAGLLWVGWFGFNGGSALAATDDASAAIINTHVAASVAALMWIVIERIKVGKSTAVGIATGAIAGLATITPAAGFVGPGASIIIGAAAGLVCFFAVSLVKNGFQIDDSLDVFAVHGVGGILGSLLLALFIADGFGGVGYSEGMDFGGQFVAQLIGVGTVALWSAIATFIIGFGISFIIPMRVSEDDERDGLDIASHGERAWDLD</sequence>
<keyword evidence="9" id="KW-0732">Signal</keyword>
<feature type="transmembrane region" description="Helical" evidence="8">
    <location>
        <begin position="39"/>
        <end position="61"/>
    </location>
</feature>